<evidence type="ECO:0000256" key="7">
    <source>
        <dbReference type="ARBA" id="ARBA00023136"/>
    </source>
</evidence>
<keyword evidence="5 8" id="KW-0812">Transmembrane</keyword>
<organism evidence="9 10">
    <name type="scientific">Marinobacterium maritimum</name>
    <dbReference type="NCBI Taxonomy" id="500162"/>
    <lineage>
        <taxon>Bacteria</taxon>
        <taxon>Pseudomonadati</taxon>
        <taxon>Pseudomonadota</taxon>
        <taxon>Gammaproteobacteria</taxon>
        <taxon>Oceanospirillales</taxon>
        <taxon>Oceanospirillaceae</taxon>
        <taxon>Marinobacterium</taxon>
    </lineage>
</organism>
<dbReference type="PANTHER" id="PTHR34979:SF1">
    <property type="entry name" value="INNER MEMBRANE PROTEIN YGAZ"/>
    <property type="match status" value="1"/>
</dbReference>
<dbReference type="RefSeq" id="WP_343802636.1">
    <property type="nucleotide sequence ID" value="NZ_BAAAET010000001.1"/>
</dbReference>
<keyword evidence="4" id="KW-1003">Cell membrane</keyword>
<gene>
    <name evidence="9" type="ORF">GCM10009104_07980</name>
</gene>
<proteinExistence type="inferred from homology"/>
<protein>
    <submittedName>
        <fullName evidence="9">AzlC family ABC transporter permease</fullName>
    </submittedName>
</protein>
<feature type="transmembrane region" description="Helical" evidence="8">
    <location>
        <begin position="163"/>
        <end position="182"/>
    </location>
</feature>
<keyword evidence="10" id="KW-1185">Reference proteome</keyword>
<evidence type="ECO:0000313" key="10">
    <source>
        <dbReference type="Proteomes" id="UP001499915"/>
    </source>
</evidence>
<accession>A0ABN1I470</accession>
<evidence type="ECO:0000256" key="5">
    <source>
        <dbReference type="ARBA" id="ARBA00022692"/>
    </source>
</evidence>
<sequence length="232" mass="24824">MTDTVSPIQQMLAGTRMILPLTLAVIPWGILVGAYGVESGLSALHTQLLSLSVFAGASQLVAIGMLESGAGMASILLTTLLITSRHFLYGLAMRQDVQCLPVRWRAALGFLLTDELFVIRHAQSQHFCRWFLIGAGFSFYAGWNLATLAGILAGQHLPDLSTLGLDFAVVAIFIALLVPVLSNRPAWVCVFASAFTAVLTHLILLPGGLLVSMLAGMGCGYLCSRYRGEKST</sequence>
<keyword evidence="7 8" id="KW-0472">Membrane</keyword>
<keyword evidence="3" id="KW-0813">Transport</keyword>
<evidence type="ECO:0000256" key="1">
    <source>
        <dbReference type="ARBA" id="ARBA00004651"/>
    </source>
</evidence>
<evidence type="ECO:0000313" key="9">
    <source>
        <dbReference type="EMBL" id="GAA0684905.1"/>
    </source>
</evidence>
<evidence type="ECO:0000256" key="2">
    <source>
        <dbReference type="ARBA" id="ARBA00010735"/>
    </source>
</evidence>
<evidence type="ECO:0000256" key="8">
    <source>
        <dbReference type="SAM" id="Phobius"/>
    </source>
</evidence>
<dbReference type="PANTHER" id="PTHR34979">
    <property type="entry name" value="INNER MEMBRANE PROTEIN YGAZ"/>
    <property type="match status" value="1"/>
</dbReference>
<evidence type="ECO:0000256" key="4">
    <source>
        <dbReference type="ARBA" id="ARBA00022475"/>
    </source>
</evidence>
<reference evidence="9 10" key="1">
    <citation type="journal article" date="2019" name="Int. J. Syst. Evol. Microbiol.">
        <title>The Global Catalogue of Microorganisms (GCM) 10K type strain sequencing project: providing services to taxonomists for standard genome sequencing and annotation.</title>
        <authorList>
            <consortium name="The Broad Institute Genomics Platform"/>
            <consortium name="The Broad Institute Genome Sequencing Center for Infectious Disease"/>
            <person name="Wu L."/>
            <person name="Ma J."/>
        </authorList>
    </citation>
    <scope>NUCLEOTIDE SEQUENCE [LARGE SCALE GENOMIC DNA]</scope>
    <source>
        <strain evidence="9 10">JCM 15134</strain>
    </source>
</reference>
<evidence type="ECO:0000256" key="6">
    <source>
        <dbReference type="ARBA" id="ARBA00022989"/>
    </source>
</evidence>
<name>A0ABN1I470_9GAMM</name>
<comment type="similarity">
    <text evidence="2">Belongs to the AzlC family.</text>
</comment>
<dbReference type="InterPro" id="IPR011606">
    <property type="entry name" value="Brnchd-chn_aa_trnsp_permease"/>
</dbReference>
<feature type="transmembrane region" description="Helical" evidence="8">
    <location>
        <begin position="129"/>
        <end position="151"/>
    </location>
</feature>
<dbReference type="Proteomes" id="UP001499915">
    <property type="component" value="Unassembled WGS sequence"/>
</dbReference>
<feature type="transmembrane region" description="Helical" evidence="8">
    <location>
        <begin position="17"/>
        <end position="36"/>
    </location>
</feature>
<comment type="subcellular location">
    <subcellularLocation>
        <location evidence="1">Cell membrane</location>
        <topology evidence="1">Multi-pass membrane protein</topology>
    </subcellularLocation>
</comment>
<keyword evidence="6 8" id="KW-1133">Transmembrane helix</keyword>
<dbReference type="EMBL" id="BAAAET010000001">
    <property type="protein sequence ID" value="GAA0684905.1"/>
    <property type="molecule type" value="Genomic_DNA"/>
</dbReference>
<evidence type="ECO:0000256" key="3">
    <source>
        <dbReference type="ARBA" id="ARBA00022448"/>
    </source>
</evidence>
<comment type="caution">
    <text evidence="9">The sequence shown here is derived from an EMBL/GenBank/DDBJ whole genome shotgun (WGS) entry which is preliminary data.</text>
</comment>
<dbReference type="Pfam" id="PF03591">
    <property type="entry name" value="AzlC"/>
    <property type="match status" value="1"/>
</dbReference>